<feature type="active site" description="Nucleophile" evidence="7">
    <location>
        <position position="383"/>
    </location>
</feature>
<sequence length="587" mass="64816">MKFLRNLLASILGCIIALGVLFFMFLIFVSLVGSQDNVITVPDKSVLEIGIDQPLKDYGGKFDFTDFGMKYEQYDGLNHMLKAIEQAKTDTKIKGISINSSYLPAGMAQARAIRNALNDFKSSGKFVYAYGDFYSQKDYYLASVADSVFVNPVGDIDFKGLSSEVLFFKDLQEKTGVKLEVIRHGKYKSAVEPFLDNKMSPENRHQISELLFSVWDSMLEDISGSRGVGLDTLNSIADKLGARTPVMALNAKLVDRIAYFDEYESSLKLAGGIKEGEELEYINMKEYAEYAAKKVKKIGKDKIAVIYAEGEIVYGEGGKDYVGQGIIVKALKKAREDDKVKAIVLRINSPGGSALASDIIWREVEITKRDKPVVVSMGNLAASGGYYIASGADKIFAEPTTITGSIGVFGMLPNFKELADRMGIHAEHVVTNDQALGYSVFQPLSEKYAEVTKESIENIYSTFINHVADGREMTEEEVDSIAQGRVWSGAEALEIGLVDEIGGLEDAIAYAAETGGTGEYTVQDFPVYTTSIQDIMDKFIGVSITRSKEEILKEEIGEEAYRILQKIKVLSRQKGVQARLPFELIMH</sequence>
<dbReference type="GO" id="GO:0006465">
    <property type="term" value="P:signal peptide processing"/>
    <property type="evidence" value="ECO:0007669"/>
    <property type="project" value="InterPro"/>
</dbReference>
<name>A0A3N0E7F2_SINP1</name>
<feature type="transmembrane region" description="Helical" evidence="8">
    <location>
        <begin position="7"/>
        <end position="32"/>
    </location>
</feature>
<feature type="domain" description="Peptidase S49" evidence="9">
    <location>
        <begin position="120"/>
        <end position="268"/>
    </location>
</feature>
<comment type="similarity">
    <text evidence="2">Belongs to the peptidase S49 family.</text>
</comment>
<protein>
    <submittedName>
        <fullName evidence="10">Signal peptide peptidase SppA</fullName>
    </submittedName>
</protein>
<dbReference type="GO" id="GO:0016020">
    <property type="term" value="C:membrane"/>
    <property type="evidence" value="ECO:0007669"/>
    <property type="project" value="UniProtKB-SubCell"/>
</dbReference>
<keyword evidence="8" id="KW-0812">Transmembrane</keyword>
<feature type="domain" description="Peptidase S49" evidence="9">
    <location>
        <begin position="367"/>
        <end position="513"/>
    </location>
</feature>
<reference evidence="10 11" key="1">
    <citation type="submission" date="2018-10" db="EMBL/GenBank/DDBJ databases">
        <title>Sinomicrobium pectinilyticum sp. nov., a pectinase-producing bacterium isolated from alkaline and saline soil, and emended description of the genus Sinomicrobium.</title>
        <authorList>
            <person name="Cheng B."/>
            <person name="Li C."/>
            <person name="Lai Q."/>
            <person name="Du M."/>
            <person name="Shao Z."/>
            <person name="Xu P."/>
            <person name="Yang C."/>
        </authorList>
    </citation>
    <scope>NUCLEOTIDE SEQUENCE [LARGE SCALE GENOMIC DNA]</scope>
    <source>
        <strain evidence="10 11">5DNS001</strain>
    </source>
</reference>
<dbReference type="Gene3D" id="6.20.330.10">
    <property type="match status" value="1"/>
</dbReference>
<dbReference type="EMBL" id="RJTM01000102">
    <property type="protein sequence ID" value="RNL83733.1"/>
    <property type="molecule type" value="Genomic_DNA"/>
</dbReference>
<gene>
    <name evidence="10" type="primary">sppA</name>
    <name evidence="10" type="ORF">ED312_14735</name>
</gene>
<dbReference type="PRINTS" id="PR00127">
    <property type="entry name" value="CLPPROTEASEP"/>
</dbReference>
<organism evidence="10 11">
    <name type="scientific">Sinomicrobium pectinilyticum</name>
    <dbReference type="NCBI Taxonomy" id="1084421"/>
    <lineage>
        <taxon>Bacteria</taxon>
        <taxon>Pseudomonadati</taxon>
        <taxon>Bacteroidota</taxon>
        <taxon>Flavobacteriia</taxon>
        <taxon>Flavobacteriales</taxon>
        <taxon>Flavobacteriaceae</taxon>
        <taxon>Sinomicrobium</taxon>
    </lineage>
</organism>
<dbReference type="Proteomes" id="UP000267469">
    <property type="component" value="Unassembled WGS sequence"/>
</dbReference>
<evidence type="ECO:0000256" key="3">
    <source>
        <dbReference type="ARBA" id="ARBA00022670"/>
    </source>
</evidence>
<dbReference type="CDD" id="cd07023">
    <property type="entry name" value="S49_Sppa_N_C"/>
    <property type="match status" value="1"/>
</dbReference>
<dbReference type="OrthoDB" id="9764363at2"/>
<evidence type="ECO:0000256" key="6">
    <source>
        <dbReference type="ARBA" id="ARBA00023136"/>
    </source>
</evidence>
<dbReference type="InterPro" id="IPR004634">
    <property type="entry name" value="Pept_S49_pIV"/>
</dbReference>
<evidence type="ECO:0000256" key="8">
    <source>
        <dbReference type="SAM" id="Phobius"/>
    </source>
</evidence>
<evidence type="ECO:0000256" key="2">
    <source>
        <dbReference type="ARBA" id="ARBA00008683"/>
    </source>
</evidence>
<dbReference type="PANTHER" id="PTHR33209:SF1">
    <property type="entry name" value="PEPTIDASE S49 DOMAIN-CONTAINING PROTEIN"/>
    <property type="match status" value="1"/>
</dbReference>
<dbReference type="NCBIfam" id="TIGR00705">
    <property type="entry name" value="SppA_67K"/>
    <property type="match status" value="1"/>
</dbReference>
<evidence type="ECO:0000256" key="5">
    <source>
        <dbReference type="ARBA" id="ARBA00022825"/>
    </source>
</evidence>
<dbReference type="InterPro" id="IPR004635">
    <property type="entry name" value="Pept_S49_SppA"/>
</dbReference>
<dbReference type="InterPro" id="IPR002142">
    <property type="entry name" value="Peptidase_S49"/>
</dbReference>
<dbReference type="PANTHER" id="PTHR33209">
    <property type="entry name" value="PROTEASE 4"/>
    <property type="match status" value="1"/>
</dbReference>
<dbReference type="SUPFAM" id="SSF52096">
    <property type="entry name" value="ClpP/crotonase"/>
    <property type="match status" value="2"/>
</dbReference>
<dbReference type="InterPro" id="IPR029045">
    <property type="entry name" value="ClpP/crotonase-like_dom_sf"/>
</dbReference>
<keyword evidence="5" id="KW-0720">Serine protease</keyword>
<evidence type="ECO:0000313" key="10">
    <source>
        <dbReference type="EMBL" id="RNL83733.1"/>
    </source>
</evidence>
<accession>A0A3N0E7F2</accession>
<evidence type="ECO:0000313" key="11">
    <source>
        <dbReference type="Proteomes" id="UP000267469"/>
    </source>
</evidence>
<dbReference type="NCBIfam" id="TIGR00706">
    <property type="entry name" value="SppA_dom"/>
    <property type="match status" value="1"/>
</dbReference>
<keyword evidence="6 8" id="KW-0472">Membrane</keyword>
<keyword evidence="4" id="KW-0378">Hydrolase</keyword>
<evidence type="ECO:0000256" key="4">
    <source>
        <dbReference type="ARBA" id="ARBA00022801"/>
    </source>
</evidence>
<evidence type="ECO:0000256" key="7">
    <source>
        <dbReference type="PIRSR" id="PIRSR001217-1"/>
    </source>
</evidence>
<dbReference type="GO" id="GO:0004176">
    <property type="term" value="F:ATP-dependent peptidase activity"/>
    <property type="evidence" value="ECO:0007669"/>
    <property type="project" value="InterPro"/>
</dbReference>
<dbReference type="Pfam" id="PF01343">
    <property type="entry name" value="Peptidase_S49"/>
    <property type="match status" value="2"/>
</dbReference>
<dbReference type="GO" id="GO:0004252">
    <property type="term" value="F:serine-type endopeptidase activity"/>
    <property type="evidence" value="ECO:0007669"/>
    <property type="project" value="InterPro"/>
</dbReference>
<keyword evidence="8" id="KW-1133">Transmembrane helix</keyword>
<evidence type="ECO:0000256" key="1">
    <source>
        <dbReference type="ARBA" id="ARBA00004370"/>
    </source>
</evidence>
<dbReference type="RefSeq" id="WP_123216782.1">
    <property type="nucleotide sequence ID" value="NZ_RJTM01000102.1"/>
</dbReference>
<proteinExistence type="inferred from homology"/>
<dbReference type="InterPro" id="IPR047272">
    <property type="entry name" value="S49_SppA_C"/>
</dbReference>
<dbReference type="InterPro" id="IPR001907">
    <property type="entry name" value="ClpP"/>
</dbReference>
<comment type="subcellular location">
    <subcellularLocation>
        <location evidence="1">Membrane</location>
    </subcellularLocation>
</comment>
<feature type="active site" description="Proton donor/acceptor" evidence="7">
    <location>
        <position position="188"/>
    </location>
</feature>
<dbReference type="InterPro" id="IPR047217">
    <property type="entry name" value="S49_SppA_67K_type_N"/>
</dbReference>
<evidence type="ECO:0000259" key="9">
    <source>
        <dbReference type="Pfam" id="PF01343"/>
    </source>
</evidence>
<keyword evidence="3" id="KW-0645">Protease</keyword>
<dbReference type="CDD" id="cd07018">
    <property type="entry name" value="S49_SppA_67K_type"/>
    <property type="match status" value="1"/>
</dbReference>
<comment type="caution">
    <text evidence="10">The sequence shown here is derived from an EMBL/GenBank/DDBJ whole genome shotgun (WGS) entry which is preliminary data.</text>
</comment>
<keyword evidence="11" id="KW-1185">Reference proteome</keyword>
<dbReference type="PIRSF" id="PIRSF001217">
    <property type="entry name" value="Protease_4_SppA"/>
    <property type="match status" value="1"/>
</dbReference>
<dbReference type="Gene3D" id="3.90.226.10">
    <property type="entry name" value="2-enoyl-CoA Hydratase, Chain A, domain 1"/>
    <property type="match status" value="2"/>
</dbReference>
<dbReference type="AlphaFoldDB" id="A0A3N0E7F2"/>